<dbReference type="GO" id="GO:0006915">
    <property type="term" value="P:apoptotic process"/>
    <property type="evidence" value="ECO:0007669"/>
    <property type="project" value="TreeGrafter"/>
</dbReference>
<gene>
    <name evidence="4" type="primary">Pdcd2l</name>
</gene>
<dbReference type="GeneID" id="110298660"/>
<dbReference type="Gene3D" id="2.30.320.10">
    <property type="entry name" value="YwqG-like"/>
    <property type="match status" value="1"/>
</dbReference>
<accession>A0A6P5Q273</accession>
<dbReference type="GO" id="GO:0005737">
    <property type="term" value="C:cytoplasm"/>
    <property type="evidence" value="ECO:0007669"/>
    <property type="project" value="InterPro"/>
</dbReference>
<name>A0A6P5Q273_MUSCR</name>
<keyword evidence="3" id="KW-1185">Reference proteome</keyword>
<feature type="domain" description="Programmed cell death protein 2 C-terminal" evidence="2">
    <location>
        <begin position="254"/>
        <end position="357"/>
    </location>
</feature>
<dbReference type="InterPro" id="IPR052815">
    <property type="entry name" value="PDCD2-like_regulator"/>
</dbReference>
<evidence type="ECO:0000256" key="1">
    <source>
        <dbReference type="SAM" id="MobiDB-lite"/>
    </source>
</evidence>
<dbReference type="RefSeq" id="XP_021023689.1">
    <property type="nucleotide sequence ID" value="XM_021168030.2"/>
</dbReference>
<dbReference type="PANTHER" id="PTHR46421:SF1">
    <property type="entry name" value="PROGRAMMED CELL DEATH PROTEIN 2-LIKE"/>
    <property type="match status" value="1"/>
</dbReference>
<feature type="region of interest" description="Disordered" evidence="1">
    <location>
        <begin position="124"/>
        <end position="150"/>
    </location>
</feature>
<evidence type="ECO:0000313" key="4">
    <source>
        <dbReference type="RefSeq" id="XP_021023689.1"/>
    </source>
</evidence>
<organism evidence="3 4">
    <name type="scientific">Mus caroli</name>
    <name type="common">Ryukyu mouse</name>
    <name type="synonym">Ricefield mouse</name>
    <dbReference type="NCBI Taxonomy" id="10089"/>
    <lineage>
        <taxon>Eukaryota</taxon>
        <taxon>Metazoa</taxon>
        <taxon>Chordata</taxon>
        <taxon>Craniata</taxon>
        <taxon>Vertebrata</taxon>
        <taxon>Euteleostomi</taxon>
        <taxon>Mammalia</taxon>
        <taxon>Eutheria</taxon>
        <taxon>Euarchontoglires</taxon>
        <taxon>Glires</taxon>
        <taxon>Rodentia</taxon>
        <taxon>Myomorpha</taxon>
        <taxon>Muroidea</taxon>
        <taxon>Muridae</taxon>
        <taxon>Murinae</taxon>
        <taxon>Mus</taxon>
        <taxon>Mus</taxon>
    </lineage>
</organism>
<evidence type="ECO:0000259" key="2">
    <source>
        <dbReference type="Pfam" id="PF04194"/>
    </source>
</evidence>
<proteinExistence type="predicted"/>
<dbReference type="PANTHER" id="PTHR46421">
    <property type="entry name" value="PROGRAMMED CELL DEATH PROTEIN 2-LIKE"/>
    <property type="match status" value="1"/>
</dbReference>
<dbReference type="Proteomes" id="UP000515126">
    <property type="component" value="Chromosome 7"/>
</dbReference>
<reference evidence="4" key="1">
    <citation type="submission" date="2025-08" db="UniProtKB">
        <authorList>
            <consortium name="RefSeq"/>
        </authorList>
    </citation>
    <scope>IDENTIFICATION</scope>
</reference>
<protein>
    <submittedName>
        <fullName evidence="4">Programmed cell death protein 2-like</fullName>
    </submittedName>
</protein>
<dbReference type="Pfam" id="PF04194">
    <property type="entry name" value="PDCD2_C"/>
    <property type="match status" value="1"/>
</dbReference>
<dbReference type="AlphaFoldDB" id="A0A6P5Q273"/>
<sequence length="365" mass="40346">MAADRKPVLLGLRDTAVKGCPKGPSAWTASKLGGVPDALPAVTTPGPQCGRCAQPLTLVVQVYCPLDGSPFHRLLYVFACARPGCGNSHTRSWKVFRSQCLQVPEKETWNAQKQSDGLAAENWCEGSQDWGSDTEETSPPPPASDLRSDSNDVRALDWTEKLQALHLQDTALAVTCPSPSREGLTVLTAVPQFQPYYICVAEEEDYGSDVDLDHAHSLLQEYQRREGVDMEQLLSLGSRDGDEKYEKTTVSSGDPTFYRFMKRIAACQEQILRYSWSGEPLFLSCPTFEVSEVPACSGCGGQRTFEFQLMPALVSMLSSANLGLTVEFGTILVYTCKQSCWPPNQQMPMEEFCVIQEDPDEFLFK</sequence>
<evidence type="ECO:0000313" key="3">
    <source>
        <dbReference type="Proteomes" id="UP000515126"/>
    </source>
</evidence>
<dbReference type="InterPro" id="IPR007320">
    <property type="entry name" value="PDCD2_C"/>
</dbReference>
<dbReference type="KEGG" id="mcal:110298660"/>
<dbReference type="CTD" id="84306"/>